<dbReference type="AlphaFoldDB" id="A0A1G9JX76"/>
<dbReference type="STRING" id="192904.SAMN04488514_101751"/>
<keyword evidence="2" id="KW-0812">Transmembrane</keyword>
<evidence type="ECO:0000313" key="3">
    <source>
        <dbReference type="EMBL" id="SDL42129.1"/>
    </source>
</evidence>
<dbReference type="Pfam" id="PF13432">
    <property type="entry name" value="TPR_16"/>
    <property type="match status" value="1"/>
</dbReference>
<dbReference type="InterPro" id="IPR019734">
    <property type="entry name" value="TPR_rpt"/>
</dbReference>
<dbReference type="OrthoDB" id="9808622at2"/>
<dbReference type="InterPro" id="IPR011990">
    <property type="entry name" value="TPR-like_helical_dom_sf"/>
</dbReference>
<dbReference type="EMBL" id="FNGV01000001">
    <property type="protein sequence ID" value="SDL42129.1"/>
    <property type="molecule type" value="Genomic_DNA"/>
</dbReference>
<reference evidence="3 4" key="1">
    <citation type="submission" date="2016-10" db="EMBL/GenBank/DDBJ databases">
        <authorList>
            <person name="de Groot N.N."/>
        </authorList>
    </citation>
    <scope>NUCLEOTIDE SEQUENCE [LARGE SCALE GENOMIC DNA]</scope>
    <source>
        <strain evidence="3 4">DSM 19886</strain>
    </source>
</reference>
<feature type="region of interest" description="Disordered" evidence="1">
    <location>
        <begin position="1"/>
        <end position="24"/>
    </location>
</feature>
<feature type="transmembrane region" description="Helical" evidence="2">
    <location>
        <begin position="50"/>
        <end position="69"/>
    </location>
</feature>
<evidence type="ECO:0000256" key="1">
    <source>
        <dbReference type="SAM" id="MobiDB-lite"/>
    </source>
</evidence>
<dbReference type="Gene3D" id="1.25.40.10">
    <property type="entry name" value="Tetratricopeptide repeat domain"/>
    <property type="match status" value="1"/>
</dbReference>
<proteinExistence type="predicted"/>
<dbReference type="Proteomes" id="UP000199440">
    <property type="component" value="Unassembled WGS sequence"/>
</dbReference>
<evidence type="ECO:0000313" key="4">
    <source>
        <dbReference type="Proteomes" id="UP000199440"/>
    </source>
</evidence>
<dbReference type="RefSeq" id="WP_089885395.1">
    <property type="nucleotide sequence ID" value="NZ_FNGV01000001.1"/>
</dbReference>
<keyword evidence="4" id="KW-1185">Reference proteome</keyword>
<keyword evidence="2" id="KW-0472">Membrane</keyword>
<sequence length="255" mass="28114">MATYKKRGFKPKTKEEENQLDVQDSTTAEVFSTLDESASKTEAWVSTNQNYILGLIGVIAVGVLGYLAYHQFVQNPKEASAANEMYYPQQYFDQALNSTTAKDSLYTLALNGAEGKYGFLDIIDEYPGTKAANLSNYSAGMAYLGMQKYQEAIDHLEDFKSDDDILGALGKGGIGDAFMQLGQPSDALSYYEAAIAHSDNNYTTPRFLYKAGVAALELNENSKALKFFQRIRDEFSSSDEANNIDTFIGMANSNN</sequence>
<feature type="compositionally biased region" description="Basic residues" evidence="1">
    <location>
        <begin position="1"/>
        <end position="11"/>
    </location>
</feature>
<dbReference type="SUPFAM" id="SSF48452">
    <property type="entry name" value="TPR-like"/>
    <property type="match status" value="1"/>
</dbReference>
<name>A0A1G9JX76_9FLAO</name>
<organism evidence="3 4">
    <name type="scientific">Kriegella aquimaris</name>
    <dbReference type="NCBI Taxonomy" id="192904"/>
    <lineage>
        <taxon>Bacteria</taxon>
        <taxon>Pseudomonadati</taxon>
        <taxon>Bacteroidota</taxon>
        <taxon>Flavobacteriia</taxon>
        <taxon>Flavobacteriales</taxon>
        <taxon>Flavobacteriaceae</taxon>
        <taxon>Kriegella</taxon>
    </lineage>
</organism>
<gene>
    <name evidence="3" type="ORF">SAMN04488514_101751</name>
</gene>
<keyword evidence="2" id="KW-1133">Transmembrane helix</keyword>
<accession>A0A1G9JX76</accession>
<evidence type="ECO:0000256" key="2">
    <source>
        <dbReference type="SAM" id="Phobius"/>
    </source>
</evidence>
<dbReference type="SMART" id="SM00028">
    <property type="entry name" value="TPR"/>
    <property type="match status" value="2"/>
</dbReference>
<protein>
    <submittedName>
        <fullName evidence="3">Tetratricopeptide repeat-containing protein</fullName>
    </submittedName>
</protein>